<keyword evidence="4 7" id="KW-0372">Hormone</keyword>
<evidence type="ECO:0000313" key="10">
    <source>
        <dbReference type="EMBL" id="MEQ2273668.1"/>
    </source>
</evidence>
<evidence type="ECO:0000313" key="11">
    <source>
        <dbReference type="Proteomes" id="UP001444071"/>
    </source>
</evidence>
<feature type="compositionally biased region" description="Basic residues" evidence="8">
    <location>
        <begin position="1"/>
        <end position="11"/>
    </location>
</feature>
<feature type="region of interest" description="Disordered" evidence="8">
    <location>
        <begin position="1"/>
        <end position="22"/>
    </location>
</feature>
<dbReference type="PROSITE" id="PS00338">
    <property type="entry name" value="SOMATOTROPIN_2"/>
    <property type="match status" value="1"/>
</dbReference>
<keyword evidence="6" id="KW-1015">Disulfide bond</keyword>
<evidence type="ECO:0000256" key="5">
    <source>
        <dbReference type="ARBA" id="ARBA00022729"/>
    </source>
</evidence>
<keyword evidence="9" id="KW-0812">Transmembrane</keyword>
<keyword evidence="9" id="KW-1133">Transmembrane helix</keyword>
<dbReference type="EMBL" id="JAHRIM010072444">
    <property type="protein sequence ID" value="MEQ2273668.1"/>
    <property type="molecule type" value="Genomic_DNA"/>
</dbReference>
<comment type="similarity">
    <text evidence="2 7">Belongs to the somatotropin/prolactin family.</text>
</comment>
<dbReference type="PRINTS" id="PR00836">
    <property type="entry name" value="SOMATOTROPIN"/>
</dbReference>
<sequence>MDVKCSKKAKKATGSSRTRNRLRNCETGEKMAQRRISGDRLFITVVYLVAMCRAVPIGDLLDRASQRSDKMHSLSTLLTQEMDSHFPPYGRMQMQRPAECHTSALQTPNDKEQALQVSNSDLMSLVRSLLQAWVDPLVILSNSAITLPHPAKSSISSKIQELQEHSKSLADGLDILSGKMGPAAQATSSLPYTGGTDLGQDRVTILNKFGFLLSCLRRDSHKIDSFLKVLRCRAVKLQPELC</sequence>
<evidence type="ECO:0000256" key="7">
    <source>
        <dbReference type="RuleBase" id="RU003618"/>
    </source>
</evidence>
<evidence type="ECO:0000256" key="4">
    <source>
        <dbReference type="ARBA" id="ARBA00022702"/>
    </source>
</evidence>
<dbReference type="InterPro" id="IPR018116">
    <property type="entry name" value="Somatotropin_CS"/>
</dbReference>
<proteinExistence type="inferred from homology"/>
<dbReference type="PANTHER" id="PTHR11417">
    <property type="entry name" value="SOMATOTROPIN,PROLACTIN"/>
    <property type="match status" value="1"/>
</dbReference>
<accession>A0ABV0WXJ6</accession>
<keyword evidence="11" id="KW-1185">Reference proteome</keyword>
<organism evidence="10 11">
    <name type="scientific">Xenotaenia resolanae</name>
    <dbReference type="NCBI Taxonomy" id="208358"/>
    <lineage>
        <taxon>Eukaryota</taxon>
        <taxon>Metazoa</taxon>
        <taxon>Chordata</taxon>
        <taxon>Craniata</taxon>
        <taxon>Vertebrata</taxon>
        <taxon>Euteleostomi</taxon>
        <taxon>Actinopterygii</taxon>
        <taxon>Neopterygii</taxon>
        <taxon>Teleostei</taxon>
        <taxon>Neoteleostei</taxon>
        <taxon>Acanthomorphata</taxon>
        <taxon>Ovalentaria</taxon>
        <taxon>Atherinomorphae</taxon>
        <taxon>Cyprinodontiformes</taxon>
        <taxon>Goodeidae</taxon>
        <taxon>Xenotaenia</taxon>
    </lineage>
</organism>
<dbReference type="Proteomes" id="UP001444071">
    <property type="component" value="Unassembled WGS sequence"/>
</dbReference>
<evidence type="ECO:0000256" key="3">
    <source>
        <dbReference type="ARBA" id="ARBA00022525"/>
    </source>
</evidence>
<evidence type="ECO:0000256" key="9">
    <source>
        <dbReference type="SAM" id="Phobius"/>
    </source>
</evidence>
<protein>
    <submittedName>
        <fullName evidence="10">Prolactin-1</fullName>
    </submittedName>
</protein>
<gene>
    <name evidence="10" type="primary">PRL1</name>
    <name evidence="10" type="ORF">XENORESO_007276</name>
</gene>
<keyword evidence="5" id="KW-0732">Signal</keyword>
<comment type="caution">
    <text evidence="10">The sequence shown here is derived from an EMBL/GenBank/DDBJ whole genome shotgun (WGS) entry which is preliminary data.</text>
</comment>
<name>A0ABV0WXJ6_9TELE</name>
<keyword evidence="3" id="KW-0964">Secreted</keyword>
<dbReference type="Pfam" id="PF00103">
    <property type="entry name" value="Hormone_1"/>
    <property type="match status" value="1"/>
</dbReference>
<comment type="subcellular location">
    <subcellularLocation>
        <location evidence="1 7">Secreted</location>
    </subcellularLocation>
</comment>
<evidence type="ECO:0000256" key="1">
    <source>
        <dbReference type="ARBA" id="ARBA00004613"/>
    </source>
</evidence>
<evidence type="ECO:0000256" key="6">
    <source>
        <dbReference type="ARBA" id="ARBA00023157"/>
    </source>
</evidence>
<evidence type="ECO:0000256" key="8">
    <source>
        <dbReference type="SAM" id="MobiDB-lite"/>
    </source>
</evidence>
<reference evidence="10 11" key="1">
    <citation type="submission" date="2021-06" db="EMBL/GenBank/DDBJ databases">
        <authorList>
            <person name="Palmer J.M."/>
        </authorList>
    </citation>
    <scope>NUCLEOTIDE SEQUENCE [LARGE SCALE GENOMIC DNA]</scope>
    <source>
        <strain evidence="10 11">XR_2019</strain>
        <tissue evidence="10">Muscle</tissue>
    </source>
</reference>
<dbReference type="PROSITE" id="PS00266">
    <property type="entry name" value="SOMATOTROPIN_1"/>
    <property type="match status" value="1"/>
</dbReference>
<dbReference type="InterPro" id="IPR009079">
    <property type="entry name" value="4_helix_cytokine-like_core"/>
</dbReference>
<dbReference type="Gene3D" id="1.20.1250.10">
    <property type="match status" value="1"/>
</dbReference>
<keyword evidence="9" id="KW-0472">Membrane</keyword>
<dbReference type="InterPro" id="IPR001400">
    <property type="entry name" value="Somatotropin/Prolactin"/>
</dbReference>
<evidence type="ECO:0000256" key="2">
    <source>
        <dbReference type="ARBA" id="ARBA00008474"/>
    </source>
</evidence>
<dbReference type="SUPFAM" id="SSF47266">
    <property type="entry name" value="4-helical cytokines"/>
    <property type="match status" value="1"/>
</dbReference>
<feature type="transmembrane region" description="Helical" evidence="9">
    <location>
        <begin position="41"/>
        <end position="61"/>
    </location>
</feature>
<dbReference type="PANTHER" id="PTHR11417:SF5">
    <property type="entry name" value="PROLACTIN"/>
    <property type="match status" value="1"/>
</dbReference>